<feature type="domain" description="FecR protein" evidence="2">
    <location>
        <begin position="110"/>
        <end position="202"/>
    </location>
</feature>
<dbReference type="RefSeq" id="WP_097143393.1">
    <property type="nucleotide sequence ID" value="NZ_OBQD01000046.1"/>
</dbReference>
<dbReference type="PIRSF" id="PIRSF018266">
    <property type="entry name" value="FecR"/>
    <property type="match status" value="1"/>
</dbReference>
<evidence type="ECO:0000313" key="4">
    <source>
        <dbReference type="Proteomes" id="UP000219167"/>
    </source>
</evidence>
<proteinExistence type="predicted"/>
<accession>A0A285V295</accession>
<dbReference type="PANTHER" id="PTHR30273:SF2">
    <property type="entry name" value="PROTEIN FECR"/>
    <property type="match status" value="1"/>
</dbReference>
<keyword evidence="4" id="KW-1185">Reference proteome</keyword>
<dbReference type="AlphaFoldDB" id="A0A285V295"/>
<keyword evidence="1" id="KW-0812">Transmembrane</keyword>
<organism evidence="3 4">
    <name type="scientific">Rhizobium subbaraonis</name>
    <dbReference type="NCBI Taxonomy" id="908946"/>
    <lineage>
        <taxon>Bacteria</taxon>
        <taxon>Pseudomonadati</taxon>
        <taxon>Pseudomonadota</taxon>
        <taxon>Alphaproteobacteria</taxon>
        <taxon>Hyphomicrobiales</taxon>
        <taxon>Rhizobiaceae</taxon>
        <taxon>Rhizobium/Agrobacterium group</taxon>
        <taxon>Rhizobium</taxon>
    </lineage>
</organism>
<feature type="transmembrane region" description="Helical" evidence="1">
    <location>
        <begin position="81"/>
        <end position="100"/>
    </location>
</feature>
<dbReference type="PROSITE" id="PS51318">
    <property type="entry name" value="TAT"/>
    <property type="match status" value="1"/>
</dbReference>
<dbReference type="Proteomes" id="UP000219167">
    <property type="component" value="Unassembled WGS sequence"/>
</dbReference>
<keyword evidence="1" id="KW-1133">Transmembrane helix</keyword>
<evidence type="ECO:0000259" key="2">
    <source>
        <dbReference type="Pfam" id="PF04773"/>
    </source>
</evidence>
<dbReference type="OrthoDB" id="9798846at2"/>
<dbReference type="PANTHER" id="PTHR30273">
    <property type="entry name" value="PERIPLASMIC SIGNAL SENSOR AND SIGMA FACTOR ACTIVATOR FECR-RELATED"/>
    <property type="match status" value="1"/>
</dbReference>
<reference evidence="3 4" key="1">
    <citation type="submission" date="2017-08" db="EMBL/GenBank/DDBJ databases">
        <authorList>
            <person name="de Groot N.N."/>
        </authorList>
    </citation>
    <scope>NUCLEOTIDE SEQUENCE [LARGE SCALE GENOMIC DNA]</scope>
    <source>
        <strain evidence="3 4">JC85</strain>
    </source>
</reference>
<evidence type="ECO:0000313" key="3">
    <source>
        <dbReference type="EMBL" id="SOC48264.1"/>
    </source>
</evidence>
<evidence type="ECO:0000256" key="1">
    <source>
        <dbReference type="SAM" id="Phobius"/>
    </source>
</evidence>
<dbReference type="InterPro" id="IPR006860">
    <property type="entry name" value="FecR"/>
</dbReference>
<name>A0A285V295_9HYPH</name>
<keyword evidence="1" id="KW-0472">Membrane</keyword>
<dbReference type="InterPro" id="IPR012373">
    <property type="entry name" value="Ferrdict_sens_TM"/>
</dbReference>
<sequence length="320" mass="34168">MSDGATDEDRLFEEAVDILIRLKSDPHNPVALEIATRWLARSPPHREIWEEALEIHGMSGKILTDKRRAERKKAFSMSRRSLVVGGMLGGGALLAAGYSAPGLILQAQADVLTSTAEIKRVELSDGSVVTLGPDSAIAVDIGSARRDIELIQGMAFFEVARDSSRPFAVRMGSMVTTALGTAFDVSDDGGFLNLSVSHGAVQADLPQAFARPAMTLQAGGWLSLSTADGAVSTGTRDIGQIATWRNGMIVVEKERVAAVVARVARWKRGRVMIADPNLGNRPVSGVYDLSDPGLALEAVVQPYGGKVRELTPYLTVISAF</sequence>
<gene>
    <name evidence="3" type="ORF">SAMN05892877_14611</name>
</gene>
<dbReference type="EMBL" id="OBQD01000046">
    <property type="protein sequence ID" value="SOC48264.1"/>
    <property type="molecule type" value="Genomic_DNA"/>
</dbReference>
<dbReference type="Pfam" id="PF04773">
    <property type="entry name" value="FecR"/>
    <property type="match status" value="1"/>
</dbReference>
<protein>
    <submittedName>
        <fullName evidence="3">FecR family protein</fullName>
    </submittedName>
</protein>
<dbReference type="GO" id="GO:0016989">
    <property type="term" value="F:sigma factor antagonist activity"/>
    <property type="evidence" value="ECO:0007669"/>
    <property type="project" value="TreeGrafter"/>
</dbReference>
<dbReference type="InterPro" id="IPR006311">
    <property type="entry name" value="TAT_signal"/>
</dbReference>
<dbReference type="Gene3D" id="2.60.120.1440">
    <property type="match status" value="1"/>
</dbReference>